<evidence type="ECO:0000313" key="3">
    <source>
        <dbReference type="Proteomes" id="UP000467249"/>
    </source>
</evidence>
<protein>
    <recommendedName>
        <fullName evidence="4">DUF1345 domain-containing protein</fullName>
    </recommendedName>
</protein>
<feature type="transmembrane region" description="Helical" evidence="1">
    <location>
        <begin position="200"/>
        <end position="219"/>
    </location>
</feature>
<organism evidence="2 3">
    <name type="scientific">Mycolicibacterium anyangense</name>
    <dbReference type="NCBI Taxonomy" id="1431246"/>
    <lineage>
        <taxon>Bacteria</taxon>
        <taxon>Bacillati</taxon>
        <taxon>Actinomycetota</taxon>
        <taxon>Actinomycetes</taxon>
        <taxon>Mycobacteriales</taxon>
        <taxon>Mycobacteriaceae</taxon>
        <taxon>Mycolicibacterium</taxon>
    </lineage>
</organism>
<dbReference type="Proteomes" id="UP000467249">
    <property type="component" value="Chromosome"/>
</dbReference>
<proteinExistence type="predicted"/>
<evidence type="ECO:0000313" key="2">
    <source>
        <dbReference type="EMBL" id="BBZ75789.1"/>
    </source>
</evidence>
<feature type="transmembrane region" description="Helical" evidence="1">
    <location>
        <begin position="45"/>
        <end position="64"/>
    </location>
</feature>
<dbReference type="KEGG" id="many:MANY_11260"/>
<sequence>MNSVSTGHGWLRPAPESSLPVLVALVVTMTLQLSIPIRYTLVPRWPLVALEILLVAVLLGLNPLRLTRRTTVGRTVTLVLLAAITFDNTASAALLDWHIVTGKVGNNAAGLLGSGAAIFVTNVLVFGIWYWELDRGGPLARVDGVHRWPDFLFPQMASPDVAPKDWAPRFIDYLYVSLTNVMAFSPTDTMPMARWAKSMMAVQALVAVSLLALVLARAVNVLN</sequence>
<dbReference type="RefSeq" id="WP_163803348.1">
    <property type="nucleotide sequence ID" value="NZ_AP022620.1"/>
</dbReference>
<keyword evidence="1" id="KW-0812">Transmembrane</keyword>
<feature type="transmembrane region" description="Helical" evidence="1">
    <location>
        <begin position="111"/>
        <end position="131"/>
    </location>
</feature>
<feature type="transmembrane region" description="Helical" evidence="1">
    <location>
        <begin position="76"/>
        <end position="99"/>
    </location>
</feature>
<feature type="transmembrane region" description="Helical" evidence="1">
    <location>
        <begin position="21"/>
        <end position="39"/>
    </location>
</feature>
<reference evidence="2 3" key="1">
    <citation type="journal article" date="2019" name="Emerg. Microbes Infect.">
        <title>Comprehensive subspecies identification of 175 nontuberculous mycobacteria species based on 7547 genomic profiles.</title>
        <authorList>
            <person name="Matsumoto Y."/>
            <person name="Kinjo T."/>
            <person name="Motooka D."/>
            <person name="Nabeya D."/>
            <person name="Jung N."/>
            <person name="Uechi K."/>
            <person name="Horii T."/>
            <person name="Iida T."/>
            <person name="Fujita J."/>
            <person name="Nakamura S."/>
        </authorList>
    </citation>
    <scope>NUCLEOTIDE SEQUENCE [LARGE SCALE GENOMIC DNA]</scope>
    <source>
        <strain evidence="2 3">JCM 30275</strain>
    </source>
</reference>
<keyword evidence="1" id="KW-1133">Transmembrane helix</keyword>
<name>A0A6N4W467_9MYCO</name>
<dbReference type="AlphaFoldDB" id="A0A6N4W467"/>
<keyword evidence="3" id="KW-1185">Reference proteome</keyword>
<evidence type="ECO:0008006" key="4">
    <source>
        <dbReference type="Google" id="ProtNLM"/>
    </source>
</evidence>
<accession>A0A6N4W467</accession>
<dbReference type="EMBL" id="AP022620">
    <property type="protein sequence ID" value="BBZ75789.1"/>
    <property type="molecule type" value="Genomic_DNA"/>
</dbReference>
<gene>
    <name evidence="2" type="ORF">MANY_11260</name>
</gene>
<evidence type="ECO:0000256" key="1">
    <source>
        <dbReference type="SAM" id="Phobius"/>
    </source>
</evidence>
<keyword evidence="1" id="KW-0472">Membrane</keyword>